<evidence type="ECO:0000313" key="15">
    <source>
        <dbReference type="Proteomes" id="UP001396334"/>
    </source>
</evidence>
<keyword evidence="5" id="KW-0479">Metal-binding</keyword>
<dbReference type="InterPro" id="IPR032861">
    <property type="entry name" value="TAXi_N"/>
</dbReference>
<keyword evidence="7" id="KW-0460">Magnesium</keyword>
<dbReference type="InterPro" id="IPR032799">
    <property type="entry name" value="TAXi_C"/>
</dbReference>
<gene>
    <name evidence="14" type="ORF">V6N11_007771</name>
</gene>
<dbReference type="InterPro" id="IPR001932">
    <property type="entry name" value="PPM-type_phosphatase-like_dom"/>
</dbReference>
<comment type="cofactor">
    <cofactor evidence="1">
        <name>Mn(2+)</name>
        <dbReference type="ChEBI" id="CHEBI:29035"/>
    </cofactor>
</comment>
<dbReference type="Pfam" id="PF14541">
    <property type="entry name" value="TAXi_C"/>
    <property type="match status" value="1"/>
</dbReference>
<dbReference type="PANTHER" id="PTHR13683">
    <property type="entry name" value="ASPARTYL PROTEASES"/>
    <property type="match status" value="1"/>
</dbReference>
<dbReference type="EMBL" id="JBBPBN010000136">
    <property type="protein sequence ID" value="KAK8976284.1"/>
    <property type="molecule type" value="Genomic_DNA"/>
</dbReference>
<comment type="cofactor">
    <cofactor evidence="2">
        <name>Mg(2+)</name>
        <dbReference type="ChEBI" id="CHEBI:18420"/>
    </cofactor>
</comment>
<comment type="similarity">
    <text evidence="3">Belongs to the peptidase A1 family.</text>
</comment>
<feature type="signal peptide" evidence="11">
    <location>
        <begin position="1"/>
        <end position="29"/>
    </location>
</feature>
<dbReference type="InterPro" id="IPR001969">
    <property type="entry name" value="Aspartic_peptidase_AS"/>
</dbReference>
<evidence type="ECO:0000259" key="13">
    <source>
        <dbReference type="PROSITE" id="PS51767"/>
    </source>
</evidence>
<dbReference type="SMART" id="SM00331">
    <property type="entry name" value="PP2C_SIG"/>
    <property type="match status" value="1"/>
</dbReference>
<keyword evidence="9" id="KW-0464">Manganese</keyword>
<organism evidence="14 15">
    <name type="scientific">Hibiscus sabdariffa</name>
    <name type="common">roselle</name>
    <dbReference type="NCBI Taxonomy" id="183260"/>
    <lineage>
        <taxon>Eukaryota</taxon>
        <taxon>Viridiplantae</taxon>
        <taxon>Streptophyta</taxon>
        <taxon>Embryophyta</taxon>
        <taxon>Tracheophyta</taxon>
        <taxon>Spermatophyta</taxon>
        <taxon>Magnoliopsida</taxon>
        <taxon>eudicotyledons</taxon>
        <taxon>Gunneridae</taxon>
        <taxon>Pentapetalae</taxon>
        <taxon>rosids</taxon>
        <taxon>malvids</taxon>
        <taxon>Malvales</taxon>
        <taxon>Malvaceae</taxon>
        <taxon>Malvoideae</taxon>
        <taxon>Hibiscus</taxon>
    </lineage>
</organism>
<evidence type="ECO:0000256" key="1">
    <source>
        <dbReference type="ARBA" id="ARBA00001936"/>
    </source>
</evidence>
<dbReference type="EC" id="3.1.3.16" evidence="4"/>
<keyword evidence="15" id="KW-1185">Reference proteome</keyword>
<comment type="similarity">
    <text evidence="10">Belongs to the PP2C family.</text>
</comment>
<dbReference type="InterPro" id="IPR001461">
    <property type="entry name" value="Aspartic_peptidase_A1"/>
</dbReference>
<evidence type="ECO:0000256" key="8">
    <source>
        <dbReference type="ARBA" id="ARBA00022912"/>
    </source>
</evidence>
<evidence type="ECO:0000256" key="4">
    <source>
        <dbReference type="ARBA" id="ARBA00013081"/>
    </source>
</evidence>
<dbReference type="InterPro" id="IPR021109">
    <property type="entry name" value="Peptidase_aspartic_dom_sf"/>
</dbReference>
<dbReference type="SMART" id="SM00332">
    <property type="entry name" value="PP2Cc"/>
    <property type="match status" value="1"/>
</dbReference>
<dbReference type="InterPro" id="IPR033873">
    <property type="entry name" value="CND41-like"/>
</dbReference>
<feature type="chain" id="PRO_5047128658" description="protein-serine/threonine phosphatase" evidence="11">
    <location>
        <begin position="30"/>
        <end position="880"/>
    </location>
</feature>
<dbReference type="PANTHER" id="PTHR13683:SF908">
    <property type="entry name" value="ASPARTYL PROTEASE FAMILY PROTEIN, PUTATIVE-RELATED"/>
    <property type="match status" value="1"/>
</dbReference>
<keyword evidence="8 10" id="KW-0904">Protein phosphatase</keyword>
<keyword evidence="11" id="KW-0732">Signal</keyword>
<dbReference type="CDD" id="cd00143">
    <property type="entry name" value="PP2Cc"/>
    <property type="match status" value="1"/>
</dbReference>
<evidence type="ECO:0000256" key="3">
    <source>
        <dbReference type="ARBA" id="ARBA00007447"/>
    </source>
</evidence>
<dbReference type="Pfam" id="PF00481">
    <property type="entry name" value="PP2C"/>
    <property type="match status" value="1"/>
</dbReference>
<sequence length="880" mass="94316">MSISPSFLSANKLLVYVCLVVFSLKEGYATVESHHPQYNHTHAIHVASLFPSSVCSSAAAAAAAAQGRDTTSSLSVVHKHGPCSQLHQERANIPTHAEILLQDQARVKSIHSKLAKNLGLTNVKQTDTANLPAKDGSVVGSGNYIVTVGLGTPKKDLSLIFDTGSDITWAQCEPCVRSCYKQKDPIFSPSSSSTYSNVSCGSAACDALTSATGNSPSCSSSACVYGIQYGDSSFSIGFFAKEKLTLTSRDVFNNFLFGCGQNNQGLFGGAAGLLGLGRDKLSLPSQTAIKYKKIFSYCLPSSSSSTGFLRFGNGGISKSVKFTTLSTIPQGESFYGINMIGISVGGKKLSISASVFADGGAIIDSGTVITRLPPTAYSALRSAFRGQMKQYPMAQPLSILDTCYDFSKYSSVTIPVISFFFSRGVGVPIDARGILYVNGISQVCLAFAGNSDDSDVAIFGNTQQKTLEVVYDGARGRIGFGTGDTHTCNQNAIKNKIASAKNINCTDETVLSCPEESMDIGMGWATNYHTCWSRVFSSLIKPPFKRIVLSYYAISFRFPSLRLRSEMIPEASRLFAIRSERFECSSCNMGYLNSVLQSSSQVHAEYGPVSGGGLSQNGKFSYGYASSPGKRSSMEDFYETRIDGVDGEIVGLFGVFDGHGGARAAEYVKHNLFSNLIRHPKFISDTKSAIADAYNHTDSEFLKSENNQNRDAGSTASTAVLVGDRLLVANVGDSRAVICRGGSAFAVSRDHKPDQSDERQRIEDAGGFVMWAGTWRVGGVLAVSRAFGDRLLKQYVVADPEIQEEKVDSSLEFLILASDGLWDVVSNEEAVAMVKPIQDPELAAKRLMREACERGSADNITCVVVRFLTGQGDSSSSVST</sequence>
<dbReference type="Gene3D" id="2.40.70.10">
    <property type="entry name" value="Acid Proteases"/>
    <property type="match status" value="2"/>
</dbReference>
<feature type="domain" description="Peptidase A1" evidence="13">
    <location>
        <begin position="144"/>
        <end position="481"/>
    </location>
</feature>
<dbReference type="SUPFAM" id="SSF81606">
    <property type="entry name" value="PP2C-like"/>
    <property type="match status" value="1"/>
</dbReference>
<evidence type="ECO:0000256" key="5">
    <source>
        <dbReference type="ARBA" id="ARBA00022723"/>
    </source>
</evidence>
<dbReference type="CDD" id="cd05472">
    <property type="entry name" value="cnd41_like"/>
    <property type="match status" value="1"/>
</dbReference>
<dbReference type="PROSITE" id="PS00141">
    <property type="entry name" value="ASP_PROTEASE"/>
    <property type="match status" value="1"/>
</dbReference>
<dbReference type="PROSITE" id="PS51746">
    <property type="entry name" value="PPM_2"/>
    <property type="match status" value="1"/>
</dbReference>
<evidence type="ECO:0000256" key="10">
    <source>
        <dbReference type="RuleBase" id="RU003465"/>
    </source>
</evidence>
<dbReference type="PROSITE" id="PS01032">
    <property type="entry name" value="PPM_1"/>
    <property type="match status" value="1"/>
</dbReference>
<dbReference type="PROSITE" id="PS51767">
    <property type="entry name" value="PEPTIDASE_A1"/>
    <property type="match status" value="1"/>
</dbReference>
<dbReference type="Proteomes" id="UP001396334">
    <property type="component" value="Unassembled WGS sequence"/>
</dbReference>
<dbReference type="InterPro" id="IPR033121">
    <property type="entry name" value="PEPTIDASE_A1"/>
</dbReference>
<feature type="domain" description="PPM-type phosphatase" evidence="12">
    <location>
        <begin position="621"/>
        <end position="867"/>
    </location>
</feature>
<reference evidence="14 15" key="1">
    <citation type="journal article" date="2024" name="G3 (Bethesda)">
        <title>Genome assembly of Hibiscus sabdariffa L. provides insights into metabolisms of medicinal natural products.</title>
        <authorList>
            <person name="Kim T."/>
        </authorList>
    </citation>
    <scope>NUCLEOTIDE SEQUENCE [LARGE SCALE GENOMIC DNA]</scope>
    <source>
        <strain evidence="14">TK-2024</strain>
        <tissue evidence="14">Old leaves</tissue>
    </source>
</reference>
<comment type="caution">
    <text evidence="14">The sequence shown here is derived from an EMBL/GenBank/DDBJ whole genome shotgun (WGS) entry which is preliminary data.</text>
</comment>
<accession>A0ABR2NJC9</accession>
<dbReference type="InterPro" id="IPR036457">
    <property type="entry name" value="PPM-type-like_dom_sf"/>
</dbReference>
<evidence type="ECO:0000256" key="2">
    <source>
        <dbReference type="ARBA" id="ARBA00001946"/>
    </source>
</evidence>
<evidence type="ECO:0000256" key="7">
    <source>
        <dbReference type="ARBA" id="ARBA00022842"/>
    </source>
</evidence>
<evidence type="ECO:0000256" key="6">
    <source>
        <dbReference type="ARBA" id="ARBA00022801"/>
    </source>
</evidence>
<dbReference type="Gene3D" id="3.60.40.10">
    <property type="entry name" value="PPM-type phosphatase domain"/>
    <property type="match status" value="1"/>
</dbReference>
<evidence type="ECO:0000313" key="14">
    <source>
        <dbReference type="EMBL" id="KAK8976284.1"/>
    </source>
</evidence>
<protein>
    <recommendedName>
        <fullName evidence="4">protein-serine/threonine phosphatase</fullName>
        <ecNumber evidence="4">3.1.3.16</ecNumber>
    </recommendedName>
</protein>
<name>A0ABR2NJC9_9ROSI</name>
<dbReference type="Pfam" id="PF14543">
    <property type="entry name" value="TAXi_N"/>
    <property type="match status" value="1"/>
</dbReference>
<evidence type="ECO:0000256" key="9">
    <source>
        <dbReference type="ARBA" id="ARBA00023211"/>
    </source>
</evidence>
<proteinExistence type="inferred from homology"/>
<keyword evidence="6 10" id="KW-0378">Hydrolase</keyword>
<dbReference type="SUPFAM" id="SSF50630">
    <property type="entry name" value="Acid proteases"/>
    <property type="match status" value="1"/>
</dbReference>
<evidence type="ECO:0000259" key="12">
    <source>
        <dbReference type="PROSITE" id="PS51746"/>
    </source>
</evidence>
<evidence type="ECO:0000256" key="11">
    <source>
        <dbReference type="SAM" id="SignalP"/>
    </source>
</evidence>
<dbReference type="InterPro" id="IPR000222">
    <property type="entry name" value="PP2C_BS"/>
</dbReference>